<evidence type="ECO:0000256" key="1">
    <source>
        <dbReference type="SAM" id="MobiDB-lite"/>
    </source>
</evidence>
<dbReference type="EMBL" id="JAACJO010000010">
    <property type="protein sequence ID" value="KAF5353272.1"/>
    <property type="molecule type" value="Genomic_DNA"/>
</dbReference>
<proteinExistence type="predicted"/>
<organism evidence="2 3">
    <name type="scientific">Leucocoprinus leucothites</name>
    <dbReference type="NCBI Taxonomy" id="201217"/>
    <lineage>
        <taxon>Eukaryota</taxon>
        <taxon>Fungi</taxon>
        <taxon>Dikarya</taxon>
        <taxon>Basidiomycota</taxon>
        <taxon>Agaricomycotina</taxon>
        <taxon>Agaricomycetes</taxon>
        <taxon>Agaricomycetidae</taxon>
        <taxon>Agaricales</taxon>
        <taxon>Agaricineae</taxon>
        <taxon>Agaricaceae</taxon>
        <taxon>Leucocoprinus</taxon>
    </lineage>
</organism>
<sequence length="408" mass="44671">MSLPRNTEEEVLLADVHQALDDFRLFLRGRATTNTDDNNHALRVQLENLEDMLREVTDSRYARSLMGPGNVGVDDNTSVNVLRFILSTARNVTNTAPTKAVTNPANSRLVQSLRLKISSTRKDWCPPRAEEVGDIALSPGNSLGDRSSPLRRANAYRQGRDRSTSDPVPSPDENNHLSSGKLKANHDKAMRQSSSRHLVPKHQRFRVVNASIPESPALKLHQLDHSPSEDVAARVKELLVSVRASPGQNRAFVPAPLRAENTIFYSLDLVPAQALWNSKTSTCNRPLPAIPSGCNNISARSIETREADIFQQQSDSAVNEQAVETNPQPPAYEPLEGNNTSDHPQSLVSVESLIQSSTGPKNTVTTETKIPPAAKSILVDHSLEPADSTTLSDFSESEDPDIPVNGLR</sequence>
<feature type="region of interest" description="Disordered" evidence="1">
    <location>
        <begin position="311"/>
        <end position="408"/>
    </location>
</feature>
<reference evidence="2 3" key="1">
    <citation type="journal article" date="2020" name="ISME J.">
        <title>Uncovering the hidden diversity of litter-decomposition mechanisms in mushroom-forming fungi.</title>
        <authorList>
            <person name="Floudas D."/>
            <person name="Bentzer J."/>
            <person name="Ahren D."/>
            <person name="Johansson T."/>
            <person name="Persson P."/>
            <person name="Tunlid A."/>
        </authorList>
    </citation>
    <scope>NUCLEOTIDE SEQUENCE [LARGE SCALE GENOMIC DNA]</scope>
    <source>
        <strain evidence="2 3">CBS 146.42</strain>
    </source>
</reference>
<dbReference type="Proteomes" id="UP000559027">
    <property type="component" value="Unassembled WGS sequence"/>
</dbReference>
<gene>
    <name evidence="2" type="ORF">D9756_007981</name>
</gene>
<accession>A0A8H5D6S2</accession>
<comment type="caution">
    <text evidence="2">The sequence shown here is derived from an EMBL/GenBank/DDBJ whole genome shotgun (WGS) entry which is preliminary data.</text>
</comment>
<evidence type="ECO:0000313" key="2">
    <source>
        <dbReference type="EMBL" id="KAF5353272.1"/>
    </source>
</evidence>
<protein>
    <submittedName>
        <fullName evidence="2">Uncharacterized protein</fullName>
    </submittedName>
</protein>
<evidence type="ECO:0000313" key="3">
    <source>
        <dbReference type="Proteomes" id="UP000559027"/>
    </source>
</evidence>
<feature type="compositionally biased region" description="Polar residues" evidence="1">
    <location>
        <begin position="311"/>
        <end position="326"/>
    </location>
</feature>
<feature type="compositionally biased region" description="Polar residues" evidence="1">
    <location>
        <begin position="337"/>
        <end position="368"/>
    </location>
</feature>
<name>A0A8H5D6S2_9AGAR</name>
<feature type="region of interest" description="Disordered" evidence="1">
    <location>
        <begin position="155"/>
        <end position="196"/>
    </location>
</feature>
<keyword evidence="3" id="KW-1185">Reference proteome</keyword>
<dbReference type="AlphaFoldDB" id="A0A8H5D6S2"/>